<feature type="transmembrane region" description="Helical" evidence="2">
    <location>
        <begin position="544"/>
        <end position="565"/>
    </location>
</feature>
<evidence type="ECO:0000313" key="4">
    <source>
        <dbReference type="EMBL" id="PWJ63677.1"/>
    </source>
</evidence>
<keyword evidence="2" id="KW-1133">Transmembrane helix</keyword>
<feature type="region of interest" description="Disordered" evidence="1">
    <location>
        <begin position="744"/>
        <end position="777"/>
    </location>
</feature>
<feature type="transmembrane region" description="Helical" evidence="2">
    <location>
        <begin position="598"/>
        <end position="618"/>
    </location>
</feature>
<feature type="transmembrane region" description="Helical" evidence="2">
    <location>
        <begin position="571"/>
        <end position="591"/>
    </location>
</feature>
<feature type="compositionally biased region" description="Basic and acidic residues" evidence="1">
    <location>
        <begin position="90"/>
        <end position="104"/>
    </location>
</feature>
<feature type="transmembrane region" description="Helical" evidence="2">
    <location>
        <begin position="391"/>
        <end position="411"/>
    </location>
</feature>
<feature type="region of interest" description="Disordered" evidence="1">
    <location>
        <begin position="456"/>
        <end position="483"/>
    </location>
</feature>
<dbReference type="InterPro" id="IPR007168">
    <property type="entry name" value="Phageshock_PspC_N"/>
</dbReference>
<feature type="compositionally biased region" description="Basic and acidic residues" evidence="1">
    <location>
        <begin position="190"/>
        <end position="216"/>
    </location>
</feature>
<keyword evidence="2" id="KW-0472">Membrane</keyword>
<accession>A0ABX5LBW2</accession>
<feature type="transmembrane region" description="Helical" evidence="2">
    <location>
        <begin position="431"/>
        <end position="448"/>
    </location>
</feature>
<feature type="compositionally biased region" description="Basic and acidic residues" evidence="1">
    <location>
        <begin position="35"/>
        <end position="47"/>
    </location>
</feature>
<feature type="compositionally biased region" description="Low complexity" evidence="1">
    <location>
        <begin position="272"/>
        <end position="301"/>
    </location>
</feature>
<evidence type="ECO:0000259" key="3">
    <source>
        <dbReference type="Pfam" id="PF04024"/>
    </source>
</evidence>
<comment type="caution">
    <text evidence="4">The sequence shown here is derived from an EMBL/GenBank/DDBJ whole genome shotgun (WGS) entry which is preliminary data.</text>
</comment>
<sequence length="777" mass="81615">MRGDLGPLLLAHAGGALTHQLGPQGDHARRRQHARGHEENAHSEHSVEGTGAAGEHRATREDEQPASGETDSGAIARRARRIAAVGAETPADRAARKHADRDEGAGDVNVGVVTADMSEQDGERRGGRGEREQAGDRGPAADGRIGIRPLKRSEWNQRPQPEVEQRTTAAEGGRREGEEAGRSDLPAEVLGERGTDSAQHDRARAPQRRTDDRAGECAHPCIQTGRPRLRGGVGVGSGVPPISRIRASRETRSMTAQSTTAPDGGSTEPDGAQEGSAGSQEGAASGGSMPSDSASEGSASAAAAPPAFENRFVLWLRGLDLPRQPGWIGGVCAGIADRLGIDPLIVRGIVIVVAVLGGPALLFYAAAWLLLPDQDGALPVERLLRGSFDRIHAAIGALVLASMLPMAQGFWSLGGAYTGAIPWSPMTGRTVWSSGVLALIVAFIIWIVRRSARSSAPPPATVALQPTEPLAPQDARPSSPEAVAEWRERQAAWRAEREAFRAQQSVSARETARVRGEEARRAAAAITAARLERRRLRRAARPRLRASLTLLALGAAALTGALVSLTVSGPTATVVGFATAALVLGVAIVLAAVLKRRAILLIAFSVVALLTATSTALLPTDRTFLPVLGSSYMLSNGTPGRYSALLASDLHVRIVPGFERDGELDLWVGVGHVSIEAMQGTSVRIETTSEETALQIIDPESGETEVPREVRTVGGRTLWTQTFGDPAATPFVVRITQESGSINVYDSTAETAPTTTPPPDTTAQPDAGATTTTGEAR</sequence>
<feature type="compositionally biased region" description="Basic and acidic residues" evidence="1">
    <location>
        <begin position="121"/>
        <end position="135"/>
    </location>
</feature>
<feature type="compositionally biased region" description="Low complexity" evidence="1">
    <location>
        <begin position="761"/>
        <end position="777"/>
    </location>
</feature>
<feature type="compositionally biased region" description="Basic and acidic residues" evidence="1">
    <location>
        <begin position="151"/>
        <end position="165"/>
    </location>
</feature>
<evidence type="ECO:0000256" key="2">
    <source>
        <dbReference type="SAM" id="Phobius"/>
    </source>
</evidence>
<feature type="compositionally biased region" description="Basic and acidic residues" evidence="1">
    <location>
        <begin position="54"/>
        <end position="63"/>
    </location>
</feature>
<gene>
    <name evidence="4" type="ORF">B0H03_107146</name>
</gene>
<feature type="region of interest" description="Disordered" evidence="1">
    <location>
        <begin position="16"/>
        <end position="301"/>
    </location>
</feature>
<keyword evidence="2" id="KW-0812">Transmembrane</keyword>
<name>A0ABX5LBW2_9MICO</name>
<protein>
    <submittedName>
        <fullName evidence="4">Phage shock protein C (PspC) family protein</fullName>
    </submittedName>
</protein>
<feature type="transmembrane region" description="Helical" evidence="2">
    <location>
        <begin position="344"/>
        <end position="371"/>
    </location>
</feature>
<evidence type="ECO:0000313" key="5">
    <source>
        <dbReference type="Proteomes" id="UP000245674"/>
    </source>
</evidence>
<evidence type="ECO:0000256" key="1">
    <source>
        <dbReference type="SAM" id="MobiDB-lite"/>
    </source>
</evidence>
<keyword evidence="5" id="KW-1185">Reference proteome</keyword>
<feature type="compositionally biased region" description="Basic and acidic residues" evidence="1">
    <location>
        <begin position="172"/>
        <end position="182"/>
    </location>
</feature>
<reference evidence="4 5" key="1">
    <citation type="submission" date="2018-03" db="EMBL/GenBank/DDBJ databases">
        <title>Genomic Encyclopedia of Type Strains, Phase III (KMG-III): the genomes of soil and plant-associated and newly described type strains.</title>
        <authorList>
            <person name="Whitman W."/>
        </authorList>
    </citation>
    <scope>NUCLEOTIDE SEQUENCE [LARGE SCALE GENOMIC DNA]</scope>
    <source>
        <strain evidence="4 5">VKM Ac-1602</strain>
    </source>
</reference>
<proteinExistence type="predicted"/>
<feature type="domain" description="Phage shock protein PspC N-terminal" evidence="3">
    <location>
        <begin position="322"/>
        <end position="373"/>
    </location>
</feature>
<organism evidence="4 5">
    <name type="scientific">Rathayibacter iranicus NCPPB 2253 = VKM Ac-1602</name>
    <dbReference type="NCBI Taxonomy" id="1328868"/>
    <lineage>
        <taxon>Bacteria</taxon>
        <taxon>Bacillati</taxon>
        <taxon>Actinomycetota</taxon>
        <taxon>Actinomycetes</taxon>
        <taxon>Micrococcales</taxon>
        <taxon>Microbacteriaceae</taxon>
        <taxon>Rathayibacter</taxon>
    </lineage>
</organism>
<dbReference type="EMBL" id="QGDV01000007">
    <property type="protein sequence ID" value="PWJ63677.1"/>
    <property type="molecule type" value="Genomic_DNA"/>
</dbReference>
<dbReference type="Pfam" id="PF04024">
    <property type="entry name" value="PspC"/>
    <property type="match status" value="1"/>
</dbReference>
<dbReference type="Proteomes" id="UP000245674">
    <property type="component" value="Unassembled WGS sequence"/>
</dbReference>